<feature type="region of interest" description="Disordered" evidence="2">
    <location>
        <begin position="126"/>
        <end position="171"/>
    </location>
</feature>
<gene>
    <name evidence="4" type="ORF">EEDITHA_LOCUS1682</name>
</gene>
<feature type="region of interest" description="Disordered" evidence="2">
    <location>
        <begin position="36"/>
        <end position="109"/>
    </location>
</feature>
<dbReference type="EMBL" id="CAKOGL010000004">
    <property type="protein sequence ID" value="CAH2085177.1"/>
    <property type="molecule type" value="Genomic_DNA"/>
</dbReference>
<feature type="compositionally biased region" description="Polar residues" evidence="2">
    <location>
        <begin position="200"/>
        <end position="210"/>
    </location>
</feature>
<protein>
    <recommendedName>
        <fullName evidence="3">Retroviral polymerase SH3-like domain-containing protein</fullName>
    </recommendedName>
</protein>
<accession>A0AAU9TI32</accession>
<feature type="compositionally biased region" description="Basic and acidic residues" evidence="2">
    <location>
        <begin position="36"/>
        <end position="79"/>
    </location>
</feature>
<feature type="compositionally biased region" description="Acidic residues" evidence="2">
    <location>
        <begin position="80"/>
        <end position="94"/>
    </location>
</feature>
<evidence type="ECO:0000256" key="2">
    <source>
        <dbReference type="SAM" id="MobiDB-lite"/>
    </source>
</evidence>
<evidence type="ECO:0000256" key="1">
    <source>
        <dbReference type="SAM" id="Coils"/>
    </source>
</evidence>
<feature type="compositionally biased region" description="Polar residues" evidence="2">
    <location>
        <begin position="289"/>
        <end position="300"/>
    </location>
</feature>
<feature type="compositionally biased region" description="Basic and acidic residues" evidence="2">
    <location>
        <begin position="190"/>
        <end position="199"/>
    </location>
</feature>
<feature type="compositionally biased region" description="Polar residues" evidence="2">
    <location>
        <begin position="157"/>
        <end position="167"/>
    </location>
</feature>
<reference evidence="4" key="1">
    <citation type="submission" date="2022-03" db="EMBL/GenBank/DDBJ databases">
        <authorList>
            <person name="Tunstrom K."/>
        </authorList>
    </citation>
    <scope>NUCLEOTIDE SEQUENCE</scope>
</reference>
<feature type="domain" description="Retroviral polymerase SH3-like" evidence="3">
    <location>
        <begin position="2"/>
        <end position="40"/>
    </location>
</feature>
<dbReference type="Proteomes" id="UP001153954">
    <property type="component" value="Unassembled WGS sequence"/>
</dbReference>
<feature type="region of interest" description="Disordered" evidence="2">
    <location>
        <begin position="187"/>
        <end position="309"/>
    </location>
</feature>
<comment type="caution">
    <text evidence="4">The sequence shown here is derived from an EMBL/GenBank/DDBJ whole genome shotgun (WGS) entry which is preliminary data.</text>
</comment>
<organism evidence="4 5">
    <name type="scientific">Euphydryas editha</name>
    <name type="common">Edith's checkerspot</name>
    <dbReference type="NCBI Taxonomy" id="104508"/>
    <lineage>
        <taxon>Eukaryota</taxon>
        <taxon>Metazoa</taxon>
        <taxon>Ecdysozoa</taxon>
        <taxon>Arthropoda</taxon>
        <taxon>Hexapoda</taxon>
        <taxon>Insecta</taxon>
        <taxon>Pterygota</taxon>
        <taxon>Neoptera</taxon>
        <taxon>Endopterygota</taxon>
        <taxon>Lepidoptera</taxon>
        <taxon>Glossata</taxon>
        <taxon>Ditrysia</taxon>
        <taxon>Papilionoidea</taxon>
        <taxon>Nymphalidae</taxon>
        <taxon>Nymphalinae</taxon>
        <taxon>Euphydryas</taxon>
    </lineage>
</organism>
<keyword evidence="5" id="KW-1185">Reference proteome</keyword>
<feature type="compositionally biased region" description="Basic and acidic residues" evidence="2">
    <location>
        <begin position="211"/>
        <end position="223"/>
    </location>
</feature>
<evidence type="ECO:0000313" key="4">
    <source>
        <dbReference type="EMBL" id="CAH2085177.1"/>
    </source>
</evidence>
<evidence type="ECO:0000259" key="3">
    <source>
        <dbReference type="Pfam" id="PF25597"/>
    </source>
</evidence>
<dbReference type="Pfam" id="PF25597">
    <property type="entry name" value="SH3_retrovirus"/>
    <property type="match status" value="1"/>
</dbReference>
<dbReference type="AlphaFoldDB" id="A0AAU9TI32"/>
<keyword evidence="1" id="KW-0175">Coiled coil</keyword>
<evidence type="ECO:0000313" key="5">
    <source>
        <dbReference type="Proteomes" id="UP001153954"/>
    </source>
</evidence>
<name>A0AAU9TI32_EUPED</name>
<sequence length="404" mass="45195">MRFVGYQNNGYRLWDPESNKIIVSRDVRFDETQIQYKEQKNESSDENILHDEDVDDTEKNTERSQTKKTAEGKEETSKDQDDDVYDESEYEDTEEGIKESKKITRRQTCVALSTAEAEYIAGAHAADPAQVQGSGEGGKQAENPPVASNPDEVKSVENVTKTDSAQPEQVEAKIDTAQIAIENSISVVTKSEDAQKKTPEASSNIEQEQPTVDHIEKKEEPIKETVLVAEINAKEEQQKDIPSASAESKEASNVVEAKDAQNAPNTEEKDDLSAPGTEVKEKKIKPKESTSVNAGSMTDETQLKEGTWHQREQELLKKIEELELVKKEKSEDGLRLELKVREEEIDLLKARVKNLETELQAALSKPGGKNHEMIEKIKQQHEEVSDTLTVQFLGNKGAEDRTGM</sequence>
<proteinExistence type="predicted"/>
<dbReference type="InterPro" id="IPR057670">
    <property type="entry name" value="SH3_retrovirus"/>
</dbReference>
<feature type="coiled-coil region" evidence="1">
    <location>
        <begin position="312"/>
        <end position="365"/>
    </location>
</feature>